<keyword evidence="2" id="KW-1185">Reference proteome</keyword>
<sequence length="177" mass="18512">MIGELAPQMVVGADPDLRDPADVPASAPVAGHHQVRALLVEAVAVHVDPEDGGGVAELGVDLAPRQYGVVAVAAGCRDQEAQPVLALERVEAGLRGPGDVEEQRAGEGVLAQARGASSHLRWLIVVFLCCCGVSRARPIRTRPKAGCVGRMESWTSTRSPRSWPVMRGHSIAAASSC</sequence>
<dbReference type="EMBL" id="JBHUFV010000020">
    <property type="protein sequence ID" value="MFD1932330.1"/>
    <property type="molecule type" value="Genomic_DNA"/>
</dbReference>
<evidence type="ECO:0000313" key="2">
    <source>
        <dbReference type="Proteomes" id="UP001597368"/>
    </source>
</evidence>
<dbReference type="RefSeq" id="WP_379572392.1">
    <property type="nucleotide sequence ID" value="NZ_JBHUFV010000020.1"/>
</dbReference>
<reference evidence="2" key="1">
    <citation type="journal article" date="2019" name="Int. J. Syst. Evol. Microbiol.">
        <title>The Global Catalogue of Microorganisms (GCM) 10K type strain sequencing project: providing services to taxonomists for standard genome sequencing and annotation.</title>
        <authorList>
            <consortium name="The Broad Institute Genomics Platform"/>
            <consortium name="The Broad Institute Genome Sequencing Center for Infectious Disease"/>
            <person name="Wu L."/>
            <person name="Ma J."/>
        </authorList>
    </citation>
    <scope>NUCLEOTIDE SEQUENCE [LARGE SCALE GENOMIC DNA]</scope>
    <source>
        <strain evidence="2">ICMP 6774ER</strain>
    </source>
</reference>
<accession>A0ABW4SRW7</accession>
<gene>
    <name evidence="1" type="ORF">ACFSKW_12680</name>
</gene>
<name>A0ABW4SRW7_9ACTN</name>
<dbReference type="Proteomes" id="UP001597368">
    <property type="component" value="Unassembled WGS sequence"/>
</dbReference>
<evidence type="ECO:0000313" key="1">
    <source>
        <dbReference type="EMBL" id="MFD1932330.1"/>
    </source>
</evidence>
<organism evidence="1 2">
    <name type="scientific">Nonomuraea mangrovi</name>
    <dbReference type="NCBI Taxonomy" id="2316207"/>
    <lineage>
        <taxon>Bacteria</taxon>
        <taxon>Bacillati</taxon>
        <taxon>Actinomycetota</taxon>
        <taxon>Actinomycetes</taxon>
        <taxon>Streptosporangiales</taxon>
        <taxon>Streptosporangiaceae</taxon>
        <taxon>Nonomuraea</taxon>
    </lineage>
</organism>
<protein>
    <submittedName>
        <fullName evidence="1">Uncharacterized protein</fullName>
    </submittedName>
</protein>
<comment type="caution">
    <text evidence="1">The sequence shown here is derived from an EMBL/GenBank/DDBJ whole genome shotgun (WGS) entry which is preliminary data.</text>
</comment>
<proteinExistence type="predicted"/>